<evidence type="ECO:0000259" key="1">
    <source>
        <dbReference type="Pfam" id="PF01425"/>
    </source>
</evidence>
<dbReference type="EMBL" id="WIVU01000037">
    <property type="protein sequence ID" value="MQU07446.1"/>
    <property type="molecule type" value="Genomic_DNA"/>
</dbReference>
<keyword evidence="2" id="KW-0378">Hydrolase</keyword>
<dbReference type="PROSITE" id="PS00571">
    <property type="entry name" value="AMIDASES"/>
    <property type="match status" value="1"/>
</dbReference>
<dbReference type="EC" id="3.5.1.4" evidence="2"/>
<dbReference type="AlphaFoldDB" id="A0A6L5HVL8"/>
<dbReference type="NCBIfam" id="NF006169">
    <property type="entry name" value="PRK08310.1"/>
    <property type="match status" value="1"/>
</dbReference>
<dbReference type="InterPro" id="IPR020556">
    <property type="entry name" value="Amidase_CS"/>
</dbReference>
<organism evidence="2 3">
    <name type="scientific">Pseudomonas helleri</name>
    <dbReference type="NCBI Taxonomy" id="1608996"/>
    <lineage>
        <taxon>Bacteria</taxon>
        <taxon>Pseudomonadati</taxon>
        <taxon>Pseudomonadota</taxon>
        <taxon>Gammaproteobacteria</taxon>
        <taxon>Pseudomonadales</taxon>
        <taxon>Pseudomonadaceae</taxon>
        <taxon>Pseudomonas</taxon>
    </lineage>
</organism>
<dbReference type="PANTHER" id="PTHR46310:SF7">
    <property type="entry name" value="AMIDASE 1"/>
    <property type="match status" value="1"/>
</dbReference>
<dbReference type="Proteomes" id="UP000478064">
    <property type="component" value="Unassembled WGS sequence"/>
</dbReference>
<comment type="caution">
    <text evidence="2">The sequence shown here is derived from an EMBL/GenBank/DDBJ whole genome shotgun (WGS) entry which is preliminary data.</text>
</comment>
<dbReference type="InterPro" id="IPR023631">
    <property type="entry name" value="Amidase_dom"/>
</dbReference>
<evidence type="ECO:0000313" key="2">
    <source>
        <dbReference type="EMBL" id="MQU07446.1"/>
    </source>
</evidence>
<dbReference type="GO" id="GO:0004040">
    <property type="term" value="F:amidase activity"/>
    <property type="evidence" value="ECO:0007669"/>
    <property type="project" value="UniProtKB-EC"/>
</dbReference>
<dbReference type="Gene3D" id="3.90.1300.10">
    <property type="entry name" value="Amidase signature (AS) domain"/>
    <property type="match status" value="1"/>
</dbReference>
<dbReference type="RefSeq" id="WP_153374402.1">
    <property type="nucleotide sequence ID" value="NZ_WIVU01000037.1"/>
</dbReference>
<accession>A0A6L5HVL8</accession>
<sequence length="385" mass="40313">MTEICDPFTSLFANALVHPAPAGTLGGLRVAVKDNFDIAGHITGAGNPEYAEDQTPALAHADAVVRLLDAGASIVGKTHMDELAYSLMGVNSRYGTPINPAAVDRVPGGSSSGSAAAVAAGRADIGLGSDTGGSVRLPASFCGLVGWRPSHGLFSPQGMLGLAPSYDVPGFFTRDLATLTRLANALCEPVASGAPARWVAPTDLWALCSSPVQAALQPYLPEGCEQRLLFDPETRDSLLPTFRTHQGYEIWHLLGEWITRRRPAFGPGINERFQAASQLSKAAFNGARNQRTAIREGLQQVLADGTVLVYPTAPGPAPLRTAAQSGLEQYRNAALTLLSVAGHAGLVQITLPLGSLEGAPLGLSFVARAGSDLELIRRLASSYQT</sequence>
<dbReference type="SUPFAM" id="SSF75304">
    <property type="entry name" value="Amidase signature (AS) enzymes"/>
    <property type="match status" value="1"/>
</dbReference>
<dbReference type="Pfam" id="PF01425">
    <property type="entry name" value="Amidase"/>
    <property type="match status" value="2"/>
</dbReference>
<dbReference type="InterPro" id="IPR036928">
    <property type="entry name" value="AS_sf"/>
</dbReference>
<evidence type="ECO:0000313" key="3">
    <source>
        <dbReference type="Proteomes" id="UP000478064"/>
    </source>
</evidence>
<feature type="domain" description="Amidase" evidence="1">
    <location>
        <begin position="21"/>
        <end position="188"/>
    </location>
</feature>
<dbReference type="PANTHER" id="PTHR46310">
    <property type="entry name" value="AMIDASE 1"/>
    <property type="match status" value="1"/>
</dbReference>
<feature type="domain" description="Amidase" evidence="1">
    <location>
        <begin position="264"/>
        <end position="375"/>
    </location>
</feature>
<proteinExistence type="predicted"/>
<reference evidence="2 3" key="1">
    <citation type="submission" date="2019-10" db="EMBL/GenBank/DDBJ databases">
        <title>Evaluation of single-gene subtyping targets for Pseudomonas.</title>
        <authorList>
            <person name="Reichler S.J."/>
            <person name="Orsi R.H."/>
            <person name="Wiedmann M."/>
            <person name="Martin N.H."/>
            <person name="Murphy S.I."/>
        </authorList>
    </citation>
    <scope>NUCLEOTIDE SEQUENCE [LARGE SCALE GENOMIC DNA]</scope>
    <source>
        <strain evidence="2 3">FSL R10-1637</strain>
    </source>
</reference>
<protein>
    <submittedName>
        <fullName evidence="2">Amidase</fullName>
        <ecNumber evidence="2">3.5.1.4</ecNumber>
    </submittedName>
</protein>
<name>A0A6L5HVL8_9PSED</name>
<gene>
    <name evidence="2" type="ORF">GHO27_17295</name>
</gene>